<name>A0A3G2R9T3_9FIRM</name>
<evidence type="ECO:0000259" key="1">
    <source>
        <dbReference type="Pfam" id="PF00899"/>
    </source>
</evidence>
<evidence type="ECO:0000313" key="3">
    <source>
        <dbReference type="Proteomes" id="UP000280960"/>
    </source>
</evidence>
<sequence length="250" mass="27384">MQHRFSRTELLIGNEGLEKLKKSKVAIIGIGGVGSFAAEALARAGIGELVLVDDDVICLTNINRQIHALQSTVGLPKVEAMKKRVFDINPDARVTCFKDFYSEETTDKILTGDINYVVDAIDTIKSKIDLIIRCKKLNIPIISSMGAGNKLDPTLFRVADISQTSVCPMARVLRRELKKLGIQKGVKVVFSTEKPVKTLQENLCKTGCICPKDSVKHCDFKRSIPGSISYVPSVAGLIMAGEVIRDILNI</sequence>
<dbReference type="CDD" id="cd00755">
    <property type="entry name" value="YgdL_like"/>
    <property type="match status" value="1"/>
</dbReference>
<keyword evidence="3" id="KW-1185">Reference proteome</keyword>
<dbReference type="PANTHER" id="PTHR43267">
    <property type="entry name" value="TRNA THREONYLCARBAMOYLADENOSINE DEHYDRATASE"/>
    <property type="match status" value="1"/>
</dbReference>
<dbReference type="GO" id="GO:0061504">
    <property type="term" value="P:cyclic threonylcarbamoyladenosine biosynthetic process"/>
    <property type="evidence" value="ECO:0007669"/>
    <property type="project" value="TreeGrafter"/>
</dbReference>
<dbReference type="InterPro" id="IPR045886">
    <property type="entry name" value="ThiF/MoeB/HesA"/>
</dbReference>
<dbReference type="InterPro" id="IPR000594">
    <property type="entry name" value="ThiF_NAD_FAD-bd"/>
</dbReference>
<dbReference type="Gene3D" id="3.40.50.720">
    <property type="entry name" value="NAD(P)-binding Rossmann-like Domain"/>
    <property type="match status" value="1"/>
</dbReference>
<dbReference type="RefSeq" id="WP_122015766.1">
    <property type="nucleotide sequence ID" value="NZ_CP033169.1"/>
</dbReference>
<organism evidence="2 3">
    <name type="scientific">Biomaibacter acetigenes</name>
    <dbReference type="NCBI Taxonomy" id="2316383"/>
    <lineage>
        <taxon>Bacteria</taxon>
        <taxon>Bacillati</taxon>
        <taxon>Bacillota</taxon>
        <taxon>Clostridia</taxon>
        <taxon>Thermosediminibacterales</taxon>
        <taxon>Tepidanaerobacteraceae</taxon>
        <taxon>Biomaibacter</taxon>
    </lineage>
</organism>
<gene>
    <name evidence="2" type="ORF">D2962_09040</name>
</gene>
<dbReference type="FunFam" id="3.40.50.720:FF:000141">
    <property type="entry name" value="tRNA threonylcarbamoyladenosine dehydratase"/>
    <property type="match status" value="1"/>
</dbReference>
<dbReference type="Proteomes" id="UP000280960">
    <property type="component" value="Chromosome"/>
</dbReference>
<reference evidence="2 3" key="1">
    <citation type="submission" date="2018-10" db="EMBL/GenBank/DDBJ databases">
        <authorList>
            <person name="Zhang X."/>
        </authorList>
    </citation>
    <scope>NUCLEOTIDE SEQUENCE [LARGE SCALE GENOMIC DNA]</scope>
    <source>
        <strain evidence="2 3">SK-G1</strain>
    </source>
</reference>
<dbReference type="GO" id="GO:0061503">
    <property type="term" value="F:tRNA threonylcarbamoyladenosine dehydratase"/>
    <property type="evidence" value="ECO:0007669"/>
    <property type="project" value="TreeGrafter"/>
</dbReference>
<proteinExistence type="predicted"/>
<dbReference type="KEGG" id="bacg:D2962_09040"/>
<accession>A0A3G2R9T3</accession>
<dbReference type="SUPFAM" id="SSF69572">
    <property type="entry name" value="Activating enzymes of the ubiquitin-like proteins"/>
    <property type="match status" value="1"/>
</dbReference>
<dbReference type="GO" id="GO:0008641">
    <property type="term" value="F:ubiquitin-like modifier activating enzyme activity"/>
    <property type="evidence" value="ECO:0007669"/>
    <property type="project" value="InterPro"/>
</dbReference>
<dbReference type="PANTHER" id="PTHR43267:SF1">
    <property type="entry name" value="TRNA THREONYLCARBAMOYLADENOSINE DEHYDRATASE"/>
    <property type="match status" value="1"/>
</dbReference>
<feature type="domain" description="THIF-type NAD/FAD binding fold" evidence="1">
    <location>
        <begin position="10"/>
        <end position="248"/>
    </location>
</feature>
<dbReference type="Pfam" id="PF00899">
    <property type="entry name" value="ThiF"/>
    <property type="match status" value="1"/>
</dbReference>
<evidence type="ECO:0000313" key="2">
    <source>
        <dbReference type="EMBL" id="AYO32252.1"/>
    </source>
</evidence>
<dbReference type="EMBL" id="CP033169">
    <property type="protein sequence ID" value="AYO32252.1"/>
    <property type="molecule type" value="Genomic_DNA"/>
</dbReference>
<dbReference type="AlphaFoldDB" id="A0A3G2R9T3"/>
<protein>
    <submittedName>
        <fullName evidence="2">tRNA threonylcarbamoyladenosine dehydratase</fullName>
    </submittedName>
</protein>
<dbReference type="InterPro" id="IPR035985">
    <property type="entry name" value="Ubiquitin-activating_enz"/>
</dbReference>